<dbReference type="Proteomes" id="UP001595621">
    <property type="component" value="Unassembled WGS sequence"/>
</dbReference>
<sequence>MIRLVLALVMLSCSVWFPAQADEQTVGDYTIHYQAFGSTFLTPAIAKAYGLTRSNYTGIVNISVLNSKDKVPTGVPVEISGVAKNLLDSSIQLEFKEIREGKAVYYIAEVPYRNDETMHFQIGIKHGRELNTTLKFQQRFYVD</sequence>
<feature type="signal peptide" evidence="1">
    <location>
        <begin position="1"/>
        <end position="21"/>
    </location>
</feature>
<dbReference type="EMBL" id="JBHRTD010000006">
    <property type="protein sequence ID" value="MFC3137770.1"/>
    <property type="molecule type" value="Genomic_DNA"/>
</dbReference>
<evidence type="ECO:0000313" key="3">
    <source>
        <dbReference type="EMBL" id="MFC3137770.1"/>
    </source>
</evidence>
<feature type="chain" id="PRO_5045495023" evidence="1">
    <location>
        <begin position="22"/>
        <end position="143"/>
    </location>
</feature>
<proteinExistence type="predicted"/>
<keyword evidence="4" id="KW-1185">Reference proteome</keyword>
<evidence type="ECO:0000313" key="4">
    <source>
        <dbReference type="Proteomes" id="UP001595621"/>
    </source>
</evidence>
<name>A0ABV7GCM0_9GAMM</name>
<gene>
    <name evidence="3" type="ORF">ACFOE0_06140</name>
</gene>
<reference evidence="4" key="1">
    <citation type="journal article" date="2019" name="Int. J. Syst. Evol. Microbiol.">
        <title>The Global Catalogue of Microorganisms (GCM) 10K type strain sequencing project: providing services to taxonomists for standard genome sequencing and annotation.</title>
        <authorList>
            <consortium name="The Broad Institute Genomics Platform"/>
            <consortium name="The Broad Institute Genome Sequencing Center for Infectious Disease"/>
            <person name="Wu L."/>
            <person name="Ma J."/>
        </authorList>
    </citation>
    <scope>NUCLEOTIDE SEQUENCE [LARGE SCALE GENOMIC DNA]</scope>
    <source>
        <strain evidence="4">KCTC 52277</strain>
    </source>
</reference>
<organism evidence="3 4">
    <name type="scientific">Shewanella submarina</name>
    <dbReference type="NCBI Taxonomy" id="2016376"/>
    <lineage>
        <taxon>Bacteria</taxon>
        <taxon>Pseudomonadati</taxon>
        <taxon>Pseudomonadota</taxon>
        <taxon>Gammaproteobacteria</taxon>
        <taxon>Alteromonadales</taxon>
        <taxon>Shewanellaceae</taxon>
        <taxon>Shewanella</taxon>
    </lineage>
</organism>
<dbReference type="InterPro" id="IPR025218">
    <property type="entry name" value="DUF4426"/>
</dbReference>
<dbReference type="Pfam" id="PF14467">
    <property type="entry name" value="DUF4426"/>
    <property type="match status" value="1"/>
</dbReference>
<dbReference type="RefSeq" id="WP_115135954.1">
    <property type="nucleotide sequence ID" value="NZ_JAKILF010000002.1"/>
</dbReference>
<protein>
    <submittedName>
        <fullName evidence="3">DUF4426 domain-containing protein</fullName>
    </submittedName>
</protein>
<evidence type="ECO:0000259" key="2">
    <source>
        <dbReference type="Pfam" id="PF14467"/>
    </source>
</evidence>
<accession>A0ABV7GCM0</accession>
<dbReference type="Gene3D" id="2.60.40.3340">
    <property type="entry name" value="Domain of unknown function DUF4426"/>
    <property type="match status" value="1"/>
</dbReference>
<keyword evidence="1" id="KW-0732">Signal</keyword>
<evidence type="ECO:0000256" key="1">
    <source>
        <dbReference type="SAM" id="SignalP"/>
    </source>
</evidence>
<comment type="caution">
    <text evidence="3">The sequence shown here is derived from an EMBL/GenBank/DDBJ whole genome shotgun (WGS) entry which is preliminary data.</text>
</comment>
<feature type="domain" description="DUF4426" evidence="2">
    <location>
        <begin position="24"/>
        <end position="143"/>
    </location>
</feature>